<feature type="region of interest" description="Disordered" evidence="9">
    <location>
        <begin position="429"/>
        <end position="450"/>
    </location>
</feature>
<sequence>MPANTEILIVEDDRSMAAVYRGYLTGLDYNVQHVETGNDALQALDRGGFDGILLDLTLPDMNGLDILKRVSDEELPLEVIVTTGDCSMNTAIEAMRLGARDYLVKPFNKDRLLTTLKNCFESQSLQRIVETYREEIDRHQFCGFIGSSLAMQRVYQVIDSAASSQATVFITGESGTGKEVCAEAIHQRSERAKAPFIALNCGAIPKDLIESEIFGHVKGAFTGAVSDRDGAARAAQGGTLFLDEICEMELSLQSKLLRFLQTGTLQKVGSDRTEKVDVRILCASNKDPMAEVQAGHFREDLYYRLHVLPIHLPPLRERDNDVVEIARNFLEQYANEEKKGFKCFDPETELVLSNYNWPGNVRQLQNVVRNIVVLNKGETVTSCMLPAPLDSYSTQPLNRNLSPPAPAQYNTPVQPAAYVEPTYTPPLATPPTGDQVHQASFTNTQPQEDTDRLETLIRPIAELEREAIERAIDLCGGNIPTAAHYLQISAATIYRKRNSWKER</sequence>
<dbReference type="PROSITE" id="PS50110">
    <property type="entry name" value="RESPONSE_REGULATORY"/>
    <property type="match status" value="1"/>
</dbReference>
<dbReference type="SUPFAM" id="SSF52172">
    <property type="entry name" value="CheY-like"/>
    <property type="match status" value="1"/>
</dbReference>
<dbReference type="InterPro" id="IPR058031">
    <property type="entry name" value="AAA_lid_NorR"/>
</dbReference>
<dbReference type="Pfam" id="PF00158">
    <property type="entry name" value="Sigma54_activat"/>
    <property type="match status" value="1"/>
</dbReference>
<evidence type="ECO:0000256" key="3">
    <source>
        <dbReference type="ARBA" id="ARBA00022840"/>
    </source>
</evidence>
<protein>
    <submittedName>
        <fullName evidence="12">Sigma-54-dependent Fis family transcriptional regulator</fullName>
    </submittedName>
</protein>
<dbReference type="Proteomes" id="UP000640333">
    <property type="component" value="Unassembled WGS sequence"/>
</dbReference>
<organism evidence="12 13">
    <name type="scientific">Pontibacterium sinense</name>
    <dbReference type="NCBI Taxonomy" id="2781979"/>
    <lineage>
        <taxon>Bacteria</taxon>
        <taxon>Pseudomonadati</taxon>
        <taxon>Pseudomonadota</taxon>
        <taxon>Gammaproteobacteria</taxon>
        <taxon>Oceanospirillales</taxon>
        <taxon>Oceanospirillaceae</taxon>
        <taxon>Pontibacterium</taxon>
    </lineage>
</organism>
<evidence type="ECO:0000256" key="8">
    <source>
        <dbReference type="PROSITE-ProRule" id="PRU00169"/>
    </source>
</evidence>
<evidence type="ECO:0000256" key="2">
    <source>
        <dbReference type="ARBA" id="ARBA00022741"/>
    </source>
</evidence>
<dbReference type="RefSeq" id="WP_193951668.1">
    <property type="nucleotide sequence ID" value="NZ_JADEYS010000002.1"/>
</dbReference>
<dbReference type="InterPro" id="IPR003593">
    <property type="entry name" value="AAA+_ATPase"/>
</dbReference>
<reference evidence="12" key="1">
    <citation type="submission" date="2020-10" db="EMBL/GenBank/DDBJ databases">
        <title>Bacterium isolated from coastal waters sediment.</title>
        <authorList>
            <person name="Chen R.-J."/>
            <person name="Lu D.-C."/>
            <person name="Zhu K.-L."/>
            <person name="Du Z.-J."/>
        </authorList>
    </citation>
    <scope>NUCLEOTIDE SEQUENCE</scope>
    <source>
        <strain evidence="12">N1Y112</strain>
    </source>
</reference>
<feature type="domain" description="Sigma-54 factor interaction" evidence="10">
    <location>
        <begin position="144"/>
        <end position="373"/>
    </location>
</feature>
<evidence type="ECO:0000256" key="1">
    <source>
        <dbReference type="ARBA" id="ARBA00022553"/>
    </source>
</evidence>
<dbReference type="SUPFAM" id="SSF46689">
    <property type="entry name" value="Homeodomain-like"/>
    <property type="match status" value="1"/>
</dbReference>
<dbReference type="InterPro" id="IPR009057">
    <property type="entry name" value="Homeodomain-like_sf"/>
</dbReference>
<dbReference type="GO" id="GO:0006355">
    <property type="term" value="P:regulation of DNA-templated transcription"/>
    <property type="evidence" value="ECO:0007669"/>
    <property type="project" value="InterPro"/>
</dbReference>
<dbReference type="Pfam" id="PF00072">
    <property type="entry name" value="Response_reg"/>
    <property type="match status" value="1"/>
</dbReference>
<dbReference type="Gene3D" id="1.10.10.60">
    <property type="entry name" value="Homeodomain-like"/>
    <property type="match status" value="1"/>
</dbReference>
<dbReference type="EMBL" id="JADEYS010000002">
    <property type="protein sequence ID" value="MBE9396110.1"/>
    <property type="molecule type" value="Genomic_DNA"/>
</dbReference>
<dbReference type="PANTHER" id="PTHR32071:SF117">
    <property type="entry name" value="PTS-DEPENDENT DIHYDROXYACETONE KINASE OPERON REGULATORY PROTEIN-RELATED"/>
    <property type="match status" value="1"/>
</dbReference>
<dbReference type="AlphaFoldDB" id="A0A8J7K4W1"/>
<dbReference type="SMART" id="SM00382">
    <property type="entry name" value="AAA"/>
    <property type="match status" value="1"/>
</dbReference>
<dbReference type="InterPro" id="IPR002078">
    <property type="entry name" value="Sigma_54_int"/>
</dbReference>
<dbReference type="SMART" id="SM00448">
    <property type="entry name" value="REC"/>
    <property type="match status" value="1"/>
</dbReference>
<feature type="modified residue" description="4-aspartylphosphate" evidence="8">
    <location>
        <position position="55"/>
    </location>
</feature>
<dbReference type="PROSITE" id="PS00688">
    <property type="entry name" value="SIGMA54_INTERACT_3"/>
    <property type="match status" value="1"/>
</dbReference>
<gene>
    <name evidence="12" type="ORF">IOQ59_02420</name>
</gene>
<keyword evidence="4" id="KW-0902">Two-component regulatory system</keyword>
<evidence type="ECO:0000259" key="10">
    <source>
        <dbReference type="PROSITE" id="PS50045"/>
    </source>
</evidence>
<dbReference type="InterPro" id="IPR027417">
    <property type="entry name" value="P-loop_NTPase"/>
</dbReference>
<dbReference type="SUPFAM" id="SSF52540">
    <property type="entry name" value="P-loop containing nucleoside triphosphate hydrolases"/>
    <property type="match status" value="1"/>
</dbReference>
<keyword evidence="2" id="KW-0547">Nucleotide-binding</keyword>
<evidence type="ECO:0000256" key="4">
    <source>
        <dbReference type="ARBA" id="ARBA00023012"/>
    </source>
</evidence>
<keyword evidence="5" id="KW-0805">Transcription regulation</keyword>
<dbReference type="PROSITE" id="PS50045">
    <property type="entry name" value="SIGMA54_INTERACT_4"/>
    <property type="match status" value="1"/>
</dbReference>
<feature type="compositionally biased region" description="Polar residues" evidence="9">
    <location>
        <begin position="435"/>
        <end position="447"/>
    </location>
</feature>
<dbReference type="CDD" id="cd00009">
    <property type="entry name" value="AAA"/>
    <property type="match status" value="1"/>
</dbReference>
<dbReference type="InterPro" id="IPR025944">
    <property type="entry name" value="Sigma_54_int_dom_CS"/>
</dbReference>
<name>A0A8J7K4W1_9GAMM</name>
<dbReference type="CDD" id="cd17572">
    <property type="entry name" value="REC_NtrC1-like"/>
    <property type="match status" value="1"/>
</dbReference>
<dbReference type="Gene3D" id="3.40.50.2300">
    <property type="match status" value="1"/>
</dbReference>
<comment type="caution">
    <text evidence="12">The sequence shown here is derived from an EMBL/GenBank/DDBJ whole genome shotgun (WGS) entry which is preliminary data.</text>
</comment>
<dbReference type="InterPro" id="IPR001789">
    <property type="entry name" value="Sig_transdc_resp-reg_receiver"/>
</dbReference>
<dbReference type="Gene3D" id="1.10.8.60">
    <property type="match status" value="1"/>
</dbReference>
<dbReference type="FunFam" id="3.40.50.300:FF:000006">
    <property type="entry name" value="DNA-binding transcriptional regulator NtrC"/>
    <property type="match status" value="1"/>
</dbReference>
<dbReference type="InterPro" id="IPR011006">
    <property type="entry name" value="CheY-like_superfamily"/>
</dbReference>
<dbReference type="GO" id="GO:0043565">
    <property type="term" value="F:sequence-specific DNA binding"/>
    <property type="evidence" value="ECO:0007669"/>
    <property type="project" value="InterPro"/>
</dbReference>
<feature type="domain" description="Response regulatory" evidence="11">
    <location>
        <begin position="6"/>
        <end position="120"/>
    </location>
</feature>
<dbReference type="PROSITE" id="PS00676">
    <property type="entry name" value="SIGMA54_INTERACT_2"/>
    <property type="match status" value="1"/>
</dbReference>
<evidence type="ECO:0000256" key="6">
    <source>
        <dbReference type="ARBA" id="ARBA00023125"/>
    </source>
</evidence>
<dbReference type="GO" id="GO:0000160">
    <property type="term" value="P:phosphorelay signal transduction system"/>
    <property type="evidence" value="ECO:0007669"/>
    <property type="project" value="UniProtKB-KW"/>
</dbReference>
<accession>A0A8J7K4W1</accession>
<keyword evidence="3" id="KW-0067">ATP-binding</keyword>
<dbReference type="Pfam" id="PF25601">
    <property type="entry name" value="AAA_lid_14"/>
    <property type="match status" value="1"/>
</dbReference>
<evidence type="ECO:0000256" key="5">
    <source>
        <dbReference type="ARBA" id="ARBA00023015"/>
    </source>
</evidence>
<keyword evidence="6" id="KW-0238">DNA-binding</keyword>
<dbReference type="InterPro" id="IPR002197">
    <property type="entry name" value="HTH_Fis"/>
</dbReference>
<dbReference type="FunFam" id="1.10.8.60:FF:000120">
    <property type="entry name" value="Sigma-54-dependent Fis family transcriptional regulator"/>
    <property type="match status" value="1"/>
</dbReference>
<dbReference type="Pfam" id="PF02954">
    <property type="entry name" value="HTH_8"/>
    <property type="match status" value="1"/>
</dbReference>
<dbReference type="PANTHER" id="PTHR32071">
    <property type="entry name" value="TRANSCRIPTIONAL REGULATORY PROTEIN"/>
    <property type="match status" value="1"/>
</dbReference>
<dbReference type="InterPro" id="IPR025943">
    <property type="entry name" value="Sigma_54_int_dom_ATP-bd_2"/>
</dbReference>
<dbReference type="GO" id="GO:0005524">
    <property type="term" value="F:ATP binding"/>
    <property type="evidence" value="ECO:0007669"/>
    <property type="project" value="UniProtKB-KW"/>
</dbReference>
<evidence type="ECO:0000256" key="9">
    <source>
        <dbReference type="SAM" id="MobiDB-lite"/>
    </source>
</evidence>
<evidence type="ECO:0000259" key="11">
    <source>
        <dbReference type="PROSITE" id="PS50110"/>
    </source>
</evidence>
<dbReference type="Gene3D" id="3.40.50.300">
    <property type="entry name" value="P-loop containing nucleotide triphosphate hydrolases"/>
    <property type="match status" value="1"/>
</dbReference>
<evidence type="ECO:0000313" key="13">
    <source>
        <dbReference type="Proteomes" id="UP000640333"/>
    </source>
</evidence>
<proteinExistence type="predicted"/>
<keyword evidence="7" id="KW-0804">Transcription</keyword>
<keyword evidence="1 8" id="KW-0597">Phosphoprotein</keyword>
<evidence type="ECO:0000313" key="12">
    <source>
        <dbReference type="EMBL" id="MBE9396110.1"/>
    </source>
</evidence>
<evidence type="ECO:0000256" key="7">
    <source>
        <dbReference type="ARBA" id="ARBA00023163"/>
    </source>
</evidence>
<keyword evidence="13" id="KW-1185">Reference proteome</keyword>